<dbReference type="Pfam" id="PF20094">
    <property type="entry name" value="GWxTD_dom"/>
    <property type="match status" value="1"/>
</dbReference>
<protein>
    <recommendedName>
        <fullName evidence="1">GWxTD domain-containing protein</fullName>
    </recommendedName>
</protein>
<reference evidence="2" key="1">
    <citation type="journal article" date="2014" name="Front. Microbiol.">
        <title>High frequency of phylogenetically diverse reductive dehalogenase-homologous genes in deep subseafloor sedimentary metagenomes.</title>
        <authorList>
            <person name="Kawai M."/>
            <person name="Futagami T."/>
            <person name="Toyoda A."/>
            <person name="Takaki Y."/>
            <person name="Nishi S."/>
            <person name="Hori S."/>
            <person name="Arai W."/>
            <person name="Tsubouchi T."/>
            <person name="Morono Y."/>
            <person name="Uchiyama I."/>
            <person name="Ito T."/>
            <person name="Fujiyama A."/>
            <person name="Inagaki F."/>
            <person name="Takami H."/>
        </authorList>
    </citation>
    <scope>NUCLEOTIDE SEQUENCE</scope>
    <source>
        <strain evidence="2">Expedition CK06-06</strain>
    </source>
</reference>
<feature type="non-terminal residue" evidence="2">
    <location>
        <position position="1"/>
    </location>
</feature>
<dbReference type="InterPro" id="IPR030959">
    <property type="entry name" value="GWxTD_dom"/>
</dbReference>
<evidence type="ECO:0000259" key="1">
    <source>
        <dbReference type="Pfam" id="PF20094"/>
    </source>
</evidence>
<dbReference type="EMBL" id="BARS01023444">
    <property type="protein sequence ID" value="GAG11579.1"/>
    <property type="molecule type" value="Genomic_DNA"/>
</dbReference>
<accession>X0V0F7</accession>
<dbReference type="NCBIfam" id="TIGR04514">
    <property type="entry name" value="GWxTD_dom"/>
    <property type="match status" value="1"/>
</dbReference>
<organism evidence="2">
    <name type="scientific">marine sediment metagenome</name>
    <dbReference type="NCBI Taxonomy" id="412755"/>
    <lineage>
        <taxon>unclassified sequences</taxon>
        <taxon>metagenomes</taxon>
        <taxon>ecological metagenomes</taxon>
    </lineage>
</organism>
<evidence type="ECO:0000313" key="2">
    <source>
        <dbReference type="EMBL" id="GAG11579.1"/>
    </source>
</evidence>
<dbReference type="AlphaFoldDB" id="X0V0F7"/>
<gene>
    <name evidence="2" type="ORF">S01H1_37326</name>
</gene>
<comment type="caution">
    <text evidence="2">The sequence shown here is derived from an EMBL/GenBank/DDBJ whole genome shotgun (WGS) entry which is preliminary data.</text>
</comment>
<proteinExistence type="predicted"/>
<sequence length="270" mass="32079">QRNLDEGDAEFLSQVRYIITKEEKRVYLEMPKSERENFKKKFWKKRDTDPDTEMNEFKVQYFERIEDANRLYSAGKPGWLADRGRILILLGLPIHKSHYTMGDARNVLARPTEIWHYPNFLVIFVDYRGTGDYEFYFFSLGHQAEVNEALLEAKKITTKEEKAIFGYSIKLQKKDNQNFITLEIEKRNLWMKEEEKSMITTLEVELKMFDLSGKKLWNHKKDYPVTVSEKELDQRPLGYKTIEIEIDLPPGTYTLLSKIKNLTDNEQRSK</sequence>
<feature type="non-terminal residue" evidence="2">
    <location>
        <position position="270"/>
    </location>
</feature>
<name>X0V0F7_9ZZZZ</name>
<feature type="domain" description="GWxTD" evidence="1">
    <location>
        <begin position="10"/>
        <end position="95"/>
    </location>
</feature>